<evidence type="ECO:0000313" key="3">
    <source>
        <dbReference type="Proteomes" id="UP000282311"/>
    </source>
</evidence>
<dbReference type="PANTHER" id="PTHR43649:SF12">
    <property type="entry name" value="DIACETYLCHITOBIOSE BINDING PROTEIN DASA"/>
    <property type="match status" value="1"/>
</dbReference>
<dbReference type="PROSITE" id="PS51257">
    <property type="entry name" value="PROKAR_LIPOPROTEIN"/>
    <property type="match status" value="1"/>
</dbReference>
<reference evidence="2 3" key="1">
    <citation type="journal article" date="2007" name="Int. J. Syst. Evol. Microbiol.">
        <title>Paenibacillus ginsengarvi sp. nov., isolated from soil from ginseng cultivation.</title>
        <authorList>
            <person name="Yoon M.H."/>
            <person name="Ten L.N."/>
            <person name="Im W.T."/>
        </authorList>
    </citation>
    <scope>NUCLEOTIDE SEQUENCE [LARGE SCALE GENOMIC DNA]</scope>
    <source>
        <strain evidence="2 3">KCTC 13059</strain>
    </source>
</reference>
<gene>
    <name evidence="2" type="ORF">D7M11_23620</name>
</gene>
<accession>A0A3B0C3G5</accession>
<proteinExistence type="predicted"/>
<feature type="signal peptide" evidence="1">
    <location>
        <begin position="1"/>
        <end position="25"/>
    </location>
</feature>
<comment type="caution">
    <text evidence="2">The sequence shown here is derived from an EMBL/GenBank/DDBJ whole genome shotgun (WGS) entry which is preliminary data.</text>
</comment>
<dbReference type="EMBL" id="RBAH01000019">
    <property type="protein sequence ID" value="RKN78297.1"/>
    <property type="molecule type" value="Genomic_DNA"/>
</dbReference>
<dbReference type="Proteomes" id="UP000282311">
    <property type="component" value="Unassembled WGS sequence"/>
</dbReference>
<dbReference type="InterPro" id="IPR050490">
    <property type="entry name" value="Bact_solute-bd_prot1"/>
</dbReference>
<organism evidence="2 3">
    <name type="scientific">Paenibacillus ginsengarvi</name>
    <dbReference type="NCBI Taxonomy" id="400777"/>
    <lineage>
        <taxon>Bacteria</taxon>
        <taxon>Bacillati</taxon>
        <taxon>Bacillota</taxon>
        <taxon>Bacilli</taxon>
        <taxon>Bacillales</taxon>
        <taxon>Paenibacillaceae</taxon>
        <taxon>Paenibacillus</taxon>
    </lineage>
</organism>
<evidence type="ECO:0000256" key="1">
    <source>
        <dbReference type="SAM" id="SignalP"/>
    </source>
</evidence>
<feature type="chain" id="PRO_5038677768" evidence="1">
    <location>
        <begin position="26"/>
        <end position="442"/>
    </location>
</feature>
<dbReference type="Gene3D" id="3.40.190.10">
    <property type="entry name" value="Periplasmic binding protein-like II"/>
    <property type="match status" value="1"/>
</dbReference>
<keyword evidence="1" id="KW-0732">Signal</keyword>
<dbReference type="InterPro" id="IPR006059">
    <property type="entry name" value="SBP"/>
</dbReference>
<protein>
    <submittedName>
        <fullName evidence="2">Carbohydrate ABC transporter substrate-binding protein</fullName>
    </submittedName>
</protein>
<dbReference type="PANTHER" id="PTHR43649">
    <property type="entry name" value="ARABINOSE-BINDING PROTEIN-RELATED"/>
    <property type="match status" value="1"/>
</dbReference>
<dbReference type="AlphaFoldDB" id="A0A3B0C3G5"/>
<dbReference type="SUPFAM" id="SSF53850">
    <property type="entry name" value="Periplasmic binding protein-like II"/>
    <property type="match status" value="1"/>
</dbReference>
<name>A0A3B0C3G5_9BACL</name>
<sequence length="442" mass="48165">MGWVYMKKWKGAGLAAAMAIVLLTAGCGGGNESGAKTEGNALAGGDKPTEPAKPVKLLVITPQGGNMEWFMSRYGSQIQKKYPHYEFEVVESVGSNVQNLVTEQRKVDLIISSVNNYRSSLLELYGGDISDLIVKQKYDLSRLEPSYVEAAKVDGKKQNGLPLYDLRLTLYYNKDIFDKFGVPYLKNHMSWEEVAEVATKLTRSDGGVQYRGFVASPNPLLVVNPLSIPYTDVLGEKAVLQTDQWKSWINTLLPLYKAPGYDAKLLNDARNVFVKEKTSAMFLAFNSDAPKPEENMNWDAASLPELKSLPGVGSQPYPVIITVAPTSQHRDESFQSIAQLLTDEVQTAITSDFAAITPLKSQAVKEAFGRNVAQWKGKNVSAIAALKPAAPARAGVFDSNATGAMNSAVMSVIAGETDLNSALRTAEEQATKKIAEAIQMKK</sequence>
<dbReference type="Pfam" id="PF13416">
    <property type="entry name" value="SBP_bac_8"/>
    <property type="match status" value="1"/>
</dbReference>
<evidence type="ECO:0000313" key="2">
    <source>
        <dbReference type="EMBL" id="RKN78297.1"/>
    </source>
</evidence>
<keyword evidence="3" id="KW-1185">Reference proteome</keyword>